<keyword evidence="6" id="KW-1185">Reference proteome</keyword>
<sequence length="543" mass="62199">MQDWFRNAIIYQADATHFQDSDGDGMGDLAGVTQRLPYLRGMGFTCLWLTPFYASPFRDGGYDVADHMTVDPRLGTLADMVALLEAADDLGIRIMVDLVAQHTSDQHPWFQAARRDRNSRYRDYYVWADEPEPTEVKPIFPAVEDSVWTWDETAGQYYRHVFYRHEPDLNLANPEVREEIYRIMSFWLRLGVAGFRVDAAAHMIERAKAADPRDDGYWLLNDMRAYVQARRPDAVLFGEVDVPPDQYPPYFGQGHRLTLVSSFWLNNYLYLALARGATEPLQRALRMQPRAPANAQYAVWVRNHDELDLERLTDQERAEVLRRFAPDENMRIYNRGIRRRLPPMLDGDTSWIALTHALVMSLPGVPIVRYGDEIGMGDDLSLSERHAVRTVMQWSDETNAGFSSADPAALQVPLIRDGPYRYQEINVYRQSLDESSLLARIGKMTRARLGLRAMGSGRFRVLDTGCPSVLAIEHLGPARDETIVTLANLAPEAVHITLPDVPIECMVDILCDGRYERQDPRPHRLSLHGHGYRWLRRRQRDGG</sequence>
<accession>A0A261W926</accession>
<dbReference type="Proteomes" id="UP000215633">
    <property type="component" value="Unassembled WGS sequence"/>
</dbReference>
<dbReference type="CDD" id="cd11334">
    <property type="entry name" value="AmyAc_TreS"/>
    <property type="match status" value="1"/>
</dbReference>
<dbReference type="PANTHER" id="PTHR10357">
    <property type="entry name" value="ALPHA-AMYLASE FAMILY MEMBER"/>
    <property type="match status" value="1"/>
</dbReference>
<proteinExistence type="inferred from homology"/>
<dbReference type="Gene3D" id="3.90.400.10">
    <property type="entry name" value="Oligo-1,6-glucosidase, Domain 2"/>
    <property type="match status" value="1"/>
</dbReference>
<organism evidence="5 6">
    <name type="scientific">Bordetella genomosp. 2</name>
    <dbReference type="NCBI Taxonomy" id="1983456"/>
    <lineage>
        <taxon>Bacteria</taxon>
        <taxon>Pseudomonadati</taxon>
        <taxon>Pseudomonadota</taxon>
        <taxon>Betaproteobacteria</taxon>
        <taxon>Burkholderiales</taxon>
        <taxon>Alcaligenaceae</taxon>
        <taxon>Bordetella</taxon>
    </lineage>
</organism>
<protein>
    <recommendedName>
        <fullName evidence="3">Alpha-amylase</fullName>
        <ecNumber evidence="3">3.2.1.1</ecNumber>
    </recommendedName>
</protein>
<dbReference type="InterPro" id="IPR045857">
    <property type="entry name" value="O16G_dom_2"/>
</dbReference>
<evidence type="ECO:0000313" key="6">
    <source>
        <dbReference type="Proteomes" id="UP000215633"/>
    </source>
</evidence>
<dbReference type="SUPFAM" id="SSF51445">
    <property type="entry name" value="(Trans)glycosidases"/>
    <property type="match status" value="1"/>
</dbReference>
<keyword evidence="3" id="KW-0378">Hydrolase</keyword>
<gene>
    <name evidence="5" type="ORF">CAL24_01155</name>
</gene>
<dbReference type="InterPro" id="IPR017853">
    <property type="entry name" value="GH"/>
</dbReference>
<dbReference type="RefSeq" id="WP_094805505.1">
    <property type="nucleotide sequence ID" value="NZ_NEVT01000002.1"/>
</dbReference>
<evidence type="ECO:0000256" key="3">
    <source>
        <dbReference type="RuleBase" id="RU361134"/>
    </source>
</evidence>
<keyword evidence="3 5" id="KW-0326">Glycosidase</keyword>
<dbReference type="Gene3D" id="2.60.40.1180">
    <property type="entry name" value="Golgi alpha-mannosidase II"/>
    <property type="match status" value="1"/>
</dbReference>
<dbReference type="GO" id="GO:0004556">
    <property type="term" value="F:alpha-amylase activity"/>
    <property type="evidence" value="ECO:0007669"/>
    <property type="project" value="UniProtKB-UniRule"/>
</dbReference>
<dbReference type="Pfam" id="PF00128">
    <property type="entry name" value="Alpha-amylase"/>
    <property type="match status" value="2"/>
</dbReference>
<evidence type="ECO:0000313" key="5">
    <source>
        <dbReference type="EMBL" id="OZI82517.1"/>
    </source>
</evidence>
<dbReference type="GO" id="GO:0043169">
    <property type="term" value="F:cation binding"/>
    <property type="evidence" value="ECO:0007669"/>
    <property type="project" value="InterPro"/>
</dbReference>
<dbReference type="InterPro" id="IPR013780">
    <property type="entry name" value="Glyco_hydro_b"/>
</dbReference>
<evidence type="ECO:0000256" key="1">
    <source>
        <dbReference type="ARBA" id="ARBA00008061"/>
    </source>
</evidence>
<evidence type="ECO:0000259" key="4">
    <source>
        <dbReference type="SMART" id="SM00642"/>
    </source>
</evidence>
<feature type="domain" description="Glycosyl hydrolase family 13 catalytic" evidence="4">
    <location>
        <begin position="12"/>
        <end position="409"/>
    </location>
</feature>
<evidence type="ECO:0000256" key="2">
    <source>
        <dbReference type="RuleBase" id="RU003615"/>
    </source>
</evidence>
<dbReference type="GO" id="GO:0005975">
    <property type="term" value="P:carbohydrate metabolic process"/>
    <property type="evidence" value="ECO:0007669"/>
    <property type="project" value="InterPro"/>
</dbReference>
<comment type="caution">
    <text evidence="5">The sequence shown here is derived from an EMBL/GenBank/DDBJ whole genome shotgun (WGS) entry which is preliminary data.</text>
</comment>
<dbReference type="EC" id="3.2.1.1" evidence="3"/>
<keyword evidence="3" id="KW-0119">Carbohydrate metabolism</keyword>
<comment type="similarity">
    <text evidence="1 2">Belongs to the glycosyl hydrolase 13 family.</text>
</comment>
<dbReference type="InterPro" id="IPR006046">
    <property type="entry name" value="Alpha_amylase"/>
</dbReference>
<dbReference type="Gene3D" id="3.20.20.80">
    <property type="entry name" value="Glycosidases"/>
    <property type="match status" value="1"/>
</dbReference>
<dbReference type="EMBL" id="NEVT01000002">
    <property type="protein sequence ID" value="OZI82517.1"/>
    <property type="molecule type" value="Genomic_DNA"/>
</dbReference>
<name>A0A261W926_9BORD</name>
<dbReference type="PANTHER" id="PTHR10357:SF219">
    <property type="entry name" value="MALTOSE ALPHA-D-GLUCOSYLTRANSFERASE"/>
    <property type="match status" value="1"/>
</dbReference>
<dbReference type="AlphaFoldDB" id="A0A261W926"/>
<dbReference type="SMART" id="SM00642">
    <property type="entry name" value="Aamy"/>
    <property type="match status" value="1"/>
</dbReference>
<reference evidence="6" key="1">
    <citation type="submission" date="2017-05" db="EMBL/GenBank/DDBJ databases">
        <title>Complete and WGS of Bordetella genogroups.</title>
        <authorList>
            <person name="Spilker T."/>
            <person name="Lipuma J."/>
        </authorList>
    </citation>
    <scope>NUCLEOTIDE SEQUENCE [LARGE SCALE GENOMIC DNA]</scope>
    <source>
        <strain evidence="6">AU8256</strain>
    </source>
</reference>
<comment type="catalytic activity">
    <reaction evidence="3">
        <text>Endohydrolysis of (1-&gt;4)-alpha-D-glucosidic linkages in polysaccharides containing three or more (1-&gt;4)-alpha-linked D-glucose units.</text>
        <dbReference type="EC" id="3.2.1.1"/>
    </reaction>
</comment>
<dbReference type="InterPro" id="IPR006047">
    <property type="entry name" value="GH13_cat_dom"/>
</dbReference>
<dbReference type="PRINTS" id="PR00110">
    <property type="entry name" value="ALPHAAMYLASE"/>
</dbReference>